<dbReference type="PATRIC" id="fig|1432052.3.peg.6888"/>
<name>A0A1E3A1R0_9FIRM</name>
<evidence type="ECO:0000313" key="3">
    <source>
        <dbReference type="Proteomes" id="UP000095003"/>
    </source>
</evidence>
<evidence type="ECO:0000259" key="1">
    <source>
        <dbReference type="Pfam" id="PF12645"/>
    </source>
</evidence>
<accession>A0A1E3A1R0</accession>
<dbReference type="RefSeq" id="WP_025491679.1">
    <property type="nucleotide sequence ID" value="NZ_MCGI01000009.1"/>
</dbReference>
<dbReference type="GeneID" id="93304739"/>
<dbReference type="Proteomes" id="UP000095003">
    <property type="component" value="Unassembled WGS sequence"/>
</dbReference>
<evidence type="ECO:0000313" key="2">
    <source>
        <dbReference type="EMBL" id="ODM02683.1"/>
    </source>
</evidence>
<feature type="domain" description="Helix-turn-helix conjugative transposon-like" evidence="1">
    <location>
        <begin position="16"/>
        <end position="74"/>
    </location>
</feature>
<gene>
    <name evidence="2" type="ORF">BEH84_06238</name>
</gene>
<protein>
    <submittedName>
        <fullName evidence="2">Helix-turn-helix domain protein</fullName>
    </submittedName>
</protein>
<dbReference type="Pfam" id="PF12645">
    <property type="entry name" value="HTH_16"/>
    <property type="match status" value="1"/>
</dbReference>
<reference evidence="2 3" key="1">
    <citation type="submission" date="2016-07" db="EMBL/GenBank/DDBJ databases">
        <title>Characterization of isolates of Eisenbergiella tayi derived from blood cultures, using whole genome sequencing.</title>
        <authorList>
            <person name="Burdz T."/>
            <person name="Wiebe D."/>
            <person name="Huynh C."/>
            <person name="Bernard K."/>
        </authorList>
    </citation>
    <scope>NUCLEOTIDE SEQUENCE [LARGE SCALE GENOMIC DNA]</scope>
    <source>
        <strain evidence="2 3">NML 120489</strain>
    </source>
</reference>
<sequence>MKEPTFNGRKLLPLSVMEAAHAGDAMAMEQVLRYYAGYINKLCTRTLYDSNGIPYVCVDEYMKHRLELKLIHSIIVALK</sequence>
<organism evidence="2 3">
    <name type="scientific">Eisenbergiella tayi</name>
    <dbReference type="NCBI Taxonomy" id="1432052"/>
    <lineage>
        <taxon>Bacteria</taxon>
        <taxon>Bacillati</taxon>
        <taxon>Bacillota</taxon>
        <taxon>Clostridia</taxon>
        <taxon>Lachnospirales</taxon>
        <taxon>Lachnospiraceae</taxon>
        <taxon>Eisenbergiella</taxon>
    </lineage>
</organism>
<dbReference type="InterPro" id="IPR024760">
    <property type="entry name" value="HTH_dom_conjug_TS-like"/>
</dbReference>
<comment type="caution">
    <text evidence="2">The sequence shown here is derived from an EMBL/GenBank/DDBJ whole genome shotgun (WGS) entry which is preliminary data.</text>
</comment>
<dbReference type="AlphaFoldDB" id="A0A1E3A1R0"/>
<proteinExistence type="predicted"/>
<dbReference type="EMBL" id="MCGI01000009">
    <property type="protein sequence ID" value="ODM02683.1"/>
    <property type="molecule type" value="Genomic_DNA"/>
</dbReference>